<protein>
    <submittedName>
        <fullName evidence="3">Uncharacterized protein</fullName>
    </submittedName>
</protein>
<evidence type="ECO:0000313" key="4">
    <source>
        <dbReference type="Proteomes" id="UP000799537"/>
    </source>
</evidence>
<evidence type="ECO:0000256" key="2">
    <source>
        <dbReference type="SAM" id="MobiDB-lite"/>
    </source>
</evidence>
<feature type="region of interest" description="Disordered" evidence="2">
    <location>
        <begin position="186"/>
        <end position="229"/>
    </location>
</feature>
<dbReference type="AlphaFoldDB" id="A0A6A6C8J2"/>
<sequence length="465" mass="51121">MACPCDDCTTLQKARNYVDRIDLLKLCQTEEKENFEVALALSSADDQLTKAQTILTKQHLRAAKRAVATRKSINVSPSKSSEKEGSRDGATVAHSKNSSNGSNGGAAVGEGAVTAKHGEAGMLSSGHHGALVLRENENMREKTNSPAANSRGGTPAPAVAVGADCRKTSTSFTAQDSLLALRLKDTPFGKTISPPVETNSGKNTPSPPKRENNTTPQHIRQVSTTSHATNPWAELFSPVEVSEPFEEHVRSIAKDLGILRGVNVADAGAGVDDSQYATDHYNYNYDHEVQDPELKSRFVVCDHCRAHGLRCNEASVCKECIIRLVPCTHRKCDLSPFSKDTCPRKVCFYVHADHMPDIHGEQNPNDPNWIVLPGKLRDHLSAGAISKMMPLSQNEIMRCFENYERRQQRGFADMQKIVASGQATWETVMLACQCREIEREQQQQKIAEAETRELEAMARAQGIRF</sequence>
<feature type="region of interest" description="Disordered" evidence="2">
    <location>
        <begin position="67"/>
        <end position="109"/>
    </location>
</feature>
<dbReference type="Proteomes" id="UP000799537">
    <property type="component" value="Unassembled WGS sequence"/>
</dbReference>
<dbReference type="RefSeq" id="XP_033662868.1">
    <property type="nucleotide sequence ID" value="XM_033808688.1"/>
</dbReference>
<evidence type="ECO:0000313" key="3">
    <source>
        <dbReference type="EMBL" id="KAF2161979.1"/>
    </source>
</evidence>
<reference evidence="3" key="1">
    <citation type="journal article" date="2020" name="Stud. Mycol.">
        <title>101 Dothideomycetes genomes: a test case for predicting lifestyles and emergence of pathogens.</title>
        <authorList>
            <person name="Haridas S."/>
            <person name="Albert R."/>
            <person name="Binder M."/>
            <person name="Bloem J."/>
            <person name="Labutti K."/>
            <person name="Salamov A."/>
            <person name="Andreopoulos B."/>
            <person name="Baker S."/>
            <person name="Barry K."/>
            <person name="Bills G."/>
            <person name="Bluhm B."/>
            <person name="Cannon C."/>
            <person name="Castanera R."/>
            <person name="Culley D."/>
            <person name="Daum C."/>
            <person name="Ezra D."/>
            <person name="Gonzalez J."/>
            <person name="Henrissat B."/>
            <person name="Kuo A."/>
            <person name="Liang C."/>
            <person name="Lipzen A."/>
            <person name="Lutzoni F."/>
            <person name="Magnuson J."/>
            <person name="Mondo S."/>
            <person name="Nolan M."/>
            <person name="Ohm R."/>
            <person name="Pangilinan J."/>
            <person name="Park H.-J."/>
            <person name="Ramirez L."/>
            <person name="Alfaro M."/>
            <person name="Sun H."/>
            <person name="Tritt A."/>
            <person name="Yoshinaga Y."/>
            <person name="Zwiers L.-H."/>
            <person name="Turgeon B."/>
            <person name="Goodwin S."/>
            <person name="Spatafora J."/>
            <person name="Crous P."/>
            <person name="Grigoriev I."/>
        </authorList>
    </citation>
    <scope>NUCLEOTIDE SEQUENCE</scope>
    <source>
        <strain evidence="3">ATCC 36951</strain>
    </source>
</reference>
<dbReference type="OrthoDB" id="3650941at2759"/>
<feature type="compositionally biased region" description="Polar residues" evidence="2">
    <location>
        <begin position="213"/>
        <end position="229"/>
    </location>
</feature>
<keyword evidence="4" id="KW-1185">Reference proteome</keyword>
<name>A0A6A6C8J2_ZASCE</name>
<dbReference type="GeneID" id="54561960"/>
<feature type="coiled-coil region" evidence="1">
    <location>
        <begin position="432"/>
        <end position="459"/>
    </location>
</feature>
<organism evidence="3 4">
    <name type="scientific">Zasmidium cellare ATCC 36951</name>
    <dbReference type="NCBI Taxonomy" id="1080233"/>
    <lineage>
        <taxon>Eukaryota</taxon>
        <taxon>Fungi</taxon>
        <taxon>Dikarya</taxon>
        <taxon>Ascomycota</taxon>
        <taxon>Pezizomycotina</taxon>
        <taxon>Dothideomycetes</taxon>
        <taxon>Dothideomycetidae</taxon>
        <taxon>Mycosphaerellales</taxon>
        <taxon>Mycosphaerellaceae</taxon>
        <taxon>Zasmidium</taxon>
    </lineage>
</organism>
<feature type="region of interest" description="Disordered" evidence="2">
    <location>
        <begin position="139"/>
        <end position="159"/>
    </location>
</feature>
<gene>
    <name evidence="3" type="ORF">M409DRAFT_27705</name>
</gene>
<accession>A0A6A6C8J2</accession>
<keyword evidence="1" id="KW-0175">Coiled coil</keyword>
<proteinExistence type="predicted"/>
<evidence type="ECO:0000256" key="1">
    <source>
        <dbReference type="SAM" id="Coils"/>
    </source>
</evidence>
<dbReference type="EMBL" id="ML993616">
    <property type="protein sequence ID" value="KAF2161979.1"/>
    <property type="molecule type" value="Genomic_DNA"/>
</dbReference>